<sequence length="111" mass="12939">MERAERKGRRADDTRDGLINVPLNCHKPSRALLLEFHSLLDCTSTFEREFKNFPDILALTTLFLRLPQTSARSRRSFRSYGRSARVRGRRGLRHPVADGNGRIRQLRSVYR</sequence>
<keyword evidence="2" id="KW-1185">Reference proteome</keyword>
<proteinExistence type="predicted"/>
<dbReference type="Proteomes" id="UP000299102">
    <property type="component" value="Unassembled WGS sequence"/>
</dbReference>
<evidence type="ECO:0000313" key="1">
    <source>
        <dbReference type="EMBL" id="GBO99615.1"/>
    </source>
</evidence>
<name>A0A4C1SCP1_EUMVA</name>
<accession>A0A4C1SCP1</accession>
<evidence type="ECO:0000313" key="2">
    <source>
        <dbReference type="Proteomes" id="UP000299102"/>
    </source>
</evidence>
<protein>
    <submittedName>
        <fullName evidence="1">Uncharacterized protein</fullName>
    </submittedName>
</protein>
<gene>
    <name evidence="1" type="ORF">EVAR_71555_1</name>
</gene>
<reference evidence="1 2" key="1">
    <citation type="journal article" date="2019" name="Commun. Biol.">
        <title>The bagworm genome reveals a unique fibroin gene that provides high tensile strength.</title>
        <authorList>
            <person name="Kono N."/>
            <person name="Nakamura H."/>
            <person name="Ohtoshi R."/>
            <person name="Tomita M."/>
            <person name="Numata K."/>
            <person name="Arakawa K."/>
        </authorList>
    </citation>
    <scope>NUCLEOTIDE SEQUENCE [LARGE SCALE GENOMIC DNA]</scope>
</reference>
<comment type="caution">
    <text evidence="1">The sequence shown here is derived from an EMBL/GenBank/DDBJ whole genome shotgun (WGS) entry which is preliminary data.</text>
</comment>
<dbReference type="EMBL" id="BGZK01003290">
    <property type="protein sequence ID" value="GBO99615.1"/>
    <property type="molecule type" value="Genomic_DNA"/>
</dbReference>
<dbReference type="AlphaFoldDB" id="A0A4C1SCP1"/>
<organism evidence="1 2">
    <name type="scientific">Eumeta variegata</name>
    <name type="common">Bagworm moth</name>
    <name type="synonym">Eumeta japonica</name>
    <dbReference type="NCBI Taxonomy" id="151549"/>
    <lineage>
        <taxon>Eukaryota</taxon>
        <taxon>Metazoa</taxon>
        <taxon>Ecdysozoa</taxon>
        <taxon>Arthropoda</taxon>
        <taxon>Hexapoda</taxon>
        <taxon>Insecta</taxon>
        <taxon>Pterygota</taxon>
        <taxon>Neoptera</taxon>
        <taxon>Endopterygota</taxon>
        <taxon>Lepidoptera</taxon>
        <taxon>Glossata</taxon>
        <taxon>Ditrysia</taxon>
        <taxon>Tineoidea</taxon>
        <taxon>Psychidae</taxon>
        <taxon>Oiketicinae</taxon>
        <taxon>Eumeta</taxon>
    </lineage>
</organism>